<dbReference type="EMBL" id="MT143691">
    <property type="protein sequence ID" value="QJB00394.1"/>
    <property type="molecule type" value="Genomic_DNA"/>
</dbReference>
<organism evidence="3">
    <name type="scientific">viral metagenome</name>
    <dbReference type="NCBI Taxonomy" id="1070528"/>
    <lineage>
        <taxon>unclassified sequences</taxon>
        <taxon>metagenomes</taxon>
        <taxon>organismal metagenomes</taxon>
    </lineage>
</organism>
<proteinExistence type="predicted"/>
<accession>A0A6M3M8Q7</accession>
<feature type="region of interest" description="Disordered" evidence="1">
    <location>
        <begin position="1"/>
        <end position="24"/>
    </location>
</feature>
<evidence type="ECO:0000313" key="3">
    <source>
        <dbReference type="EMBL" id="QJB03734.1"/>
    </source>
</evidence>
<protein>
    <submittedName>
        <fullName evidence="3">Uncharacterized protein</fullName>
    </submittedName>
</protein>
<dbReference type="EMBL" id="MT143858">
    <property type="protein sequence ID" value="QJB03734.1"/>
    <property type="molecule type" value="Genomic_DNA"/>
</dbReference>
<feature type="compositionally biased region" description="Polar residues" evidence="1">
    <location>
        <begin position="8"/>
        <end position="19"/>
    </location>
</feature>
<dbReference type="AlphaFoldDB" id="A0A6M3M8Q7"/>
<reference evidence="3" key="1">
    <citation type="submission" date="2020-03" db="EMBL/GenBank/DDBJ databases">
        <title>The deep terrestrial virosphere.</title>
        <authorList>
            <person name="Holmfeldt K."/>
            <person name="Nilsson E."/>
            <person name="Simone D."/>
            <person name="Lopez-Fernandez M."/>
            <person name="Wu X."/>
            <person name="de Brujin I."/>
            <person name="Lundin D."/>
            <person name="Andersson A."/>
            <person name="Bertilsson S."/>
            <person name="Dopson M."/>
        </authorList>
    </citation>
    <scope>NUCLEOTIDE SEQUENCE</scope>
    <source>
        <strain evidence="2">MM171A00514</strain>
        <strain evidence="3">MM171B00578</strain>
    </source>
</reference>
<evidence type="ECO:0000313" key="2">
    <source>
        <dbReference type="EMBL" id="QJB00394.1"/>
    </source>
</evidence>
<gene>
    <name evidence="2" type="ORF">MM171A00514_0030</name>
    <name evidence="3" type="ORF">MM171B00578_0018</name>
</gene>
<name>A0A6M3M8Q7_9ZZZZ</name>
<sequence length="92" mass="10325">MTPREETQPNTISSPTAQKPSPKPRLVDVVQALLARGQIEKAMRYQLEVPLLLGVPLAEAMMKTVDEITEYMDSIMPRPPPGYTSFWWGPEA</sequence>
<evidence type="ECO:0000256" key="1">
    <source>
        <dbReference type="SAM" id="MobiDB-lite"/>
    </source>
</evidence>